<dbReference type="GO" id="GO:0003697">
    <property type="term" value="F:single-stranded DNA binding"/>
    <property type="evidence" value="ECO:0007669"/>
    <property type="project" value="TreeGrafter"/>
</dbReference>
<dbReference type="PANTHER" id="PTHR15114:SF1">
    <property type="entry name" value="REPLICATION PROTEIN A 14 KDA SUBUNIT"/>
    <property type="match status" value="1"/>
</dbReference>
<dbReference type="Proteomes" id="UP000256964">
    <property type="component" value="Unassembled WGS sequence"/>
</dbReference>
<proteinExistence type="inferred from homology"/>
<evidence type="ECO:0000256" key="2">
    <source>
        <dbReference type="ARBA" id="ARBA00009761"/>
    </source>
</evidence>
<dbReference type="InterPro" id="IPR012340">
    <property type="entry name" value="NA-bd_OB-fold"/>
</dbReference>
<dbReference type="Gene3D" id="2.40.50.140">
    <property type="entry name" value="Nucleic acid-binding proteins"/>
    <property type="match status" value="1"/>
</dbReference>
<reference evidence="4 5" key="1">
    <citation type="journal article" date="2018" name="Biotechnol. Biofuels">
        <title>Integrative visual omics of the white-rot fungus Polyporus brumalis exposes the biotechnological potential of its oxidative enzymes for delignifying raw plant biomass.</title>
        <authorList>
            <person name="Miyauchi S."/>
            <person name="Rancon A."/>
            <person name="Drula E."/>
            <person name="Hage H."/>
            <person name="Chaduli D."/>
            <person name="Favel A."/>
            <person name="Grisel S."/>
            <person name="Henrissat B."/>
            <person name="Herpoel-Gimbert I."/>
            <person name="Ruiz-Duenas F.J."/>
            <person name="Chevret D."/>
            <person name="Hainaut M."/>
            <person name="Lin J."/>
            <person name="Wang M."/>
            <person name="Pangilinan J."/>
            <person name="Lipzen A."/>
            <person name="Lesage-Meessen L."/>
            <person name="Navarro D."/>
            <person name="Riley R."/>
            <person name="Grigoriev I.V."/>
            <person name="Zhou S."/>
            <person name="Raouche S."/>
            <person name="Rosso M.N."/>
        </authorList>
    </citation>
    <scope>NUCLEOTIDE SEQUENCE [LARGE SCALE GENOMIC DNA]</scope>
    <source>
        <strain evidence="4 5">BRFM 1820</strain>
    </source>
</reference>
<gene>
    <name evidence="4" type="ORF">OH76DRAFT_1438126</name>
</gene>
<dbReference type="InterPro" id="IPR013970">
    <property type="entry name" value="Rfa2"/>
</dbReference>
<dbReference type="GO" id="GO:0006260">
    <property type="term" value="P:DNA replication"/>
    <property type="evidence" value="ECO:0007669"/>
    <property type="project" value="InterPro"/>
</dbReference>
<dbReference type="CDD" id="cd04479">
    <property type="entry name" value="RPA3"/>
    <property type="match status" value="1"/>
</dbReference>
<dbReference type="PANTHER" id="PTHR15114">
    <property type="entry name" value="REPLICATION PROTEIN A3"/>
    <property type="match status" value="1"/>
</dbReference>
<keyword evidence="5" id="KW-1185">Reference proteome</keyword>
<dbReference type="GO" id="GO:0006298">
    <property type="term" value="P:mismatch repair"/>
    <property type="evidence" value="ECO:0007669"/>
    <property type="project" value="TreeGrafter"/>
</dbReference>
<dbReference type="OrthoDB" id="188186at2759"/>
<dbReference type="GO" id="GO:0000724">
    <property type="term" value="P:double-strand break repair via homologous recombination"/>
    <property type="evidence" value="ECO:0007669"/>
    <property type="project" value="TreeGrafter"/>
</dbReference>
<comment type="similarity">
    <text evidence="2">Belongs to the replication factor A protein 3 family.</text>
</comment>
<sequence length="106" mass="12013">MADKRTPRVNKALMSNYKGQTVRLMAKLITFKDGRAIVEASDGGEVEVALPKNENFDCAHVEIIGKVEDERTIKMLGHVKMGDDVDMKTCDQILQVWHNPRFAHIF</sequence>
<comment type="subcellular location">
    <subcellularLocation>
        <location evidence="1">Nucleus</location>
    </subcellularLocation>
</comment>
<dbReference type="EMBL" id="KZ857402">
    <property type="protein sequence ID" value="RDX49856.1"/>
    <property type="molecule type" value="Genomic_DNA"/>
</dbReference>
<name>A0A371DBF0_9APHY</name>
<protein>
    <submittedName>
        <fullName evidence="4">Replication factor A protein 3</fullName>
    </submittedName>
</protein>
<organism evidence="4 5">
    <name type="scientific">Lentinus brumalis</name>
    <dbReference type="NCBI Taxonomy" id="2498619"/>
    <lineage>
        <taxon>Eukaryota</taxon>
        <taxon>Fungi</taxon>
        <taxon>Dikarya</taxon>
        <taxon>Basidiomycota</taxon>
        <taxon>Agaricomycotina</taxon>
        <taxon>Agaricomycetes</taxon>
        <taxon>Polyporales</taxon>
        <taxon>Polyporaceae</taxon>
        <taxon>Lentinus</taxon>
    </lineage>
</organism>
<evidence type="ECO:0000256" key="1">
    <source>
        <dbReference type="ARBA" id="ARBA00004123"/>
    </source>
</evidence>
<dbReference type="GO" id="GO:0005662">
    <property type="term" value="C:DNA replication factor A complex"/>
    <property type="evidence" value="ECO:0007669"/>
    <property type="project" value="TreeGrafter"/>
</dbReference>
<evidence type="ECO:0000313" key="5">
    <source>
        <dbReference type="Proteomes" id="UP000256964"/>
    </source>
</evidence>
<dbReference type="AlphaFoldDB" id="A0A371DBF0"/>
<evidence type="ECO:0000256" key="3">
    <source>
        <dbReference type="ARBA" id="ARBA00023242"/>
    </source>
</evidence>
<dbReference type="GO" id="GO:0006284">
    <property type="term" value="P:base-excision repair"/>
    <property type="evidence" value="ECO:0007669"/>
    <property type="project" value="TreeGrafter"/>
</dbReference>
<dbReference type="SUPFAM" id="SSF50249">
    <property type="entry name" value="Nucleic acid-binding proteins"/>
    <property type="match status" value="1"/>
</dbReference>
<evidence type="ECO:0000313" key="4">
    <source>
        <dbReference type="EMBL" id="RDX49856.1"/>
    </source>
</evidence>
<dbReference type="Pfam" id="PF08661">
    <property type="entry name" value="Rep_fac-A_3"/>
    <property type="match status" value="1"/>
</dbReference>
<dbReference type="GO" id="GO:0003684">
    <property type="term" value="F:damaged DNA binding"/>
    <property type="evidence" value="ECO:0007669"/>
    <property type="project" value="TreeGrafter"/>
</dbReference>
<keyword evidence="3" id="KW-0539">Nucleus</keyword>
<accession>A0A371DBF0</accession>
<dbReference type="STRING" id="139420.A0A371DBF0"/>
<dbReference type="GO" id="GO:0006289">
    <property type="term" value="P:nucleotide-excision repair"/>
    <property type="evidence" value="ECO:0007669"/>
    <property type="project" value="TreeGrafter"/>
</dbReference>
<dbReference type="GO" id="GO:0035861">
    <property type="term" value="C:site of double-strand break"/>
    <property type="evidence" value="ECO:0007669"/>
    <property type="project" value="TreeGrafter"/>
</dbReference>